<organism evidence="13 14">
    <name type="scientific">Microcaecilia unicolor</name>
    <dbReference type="NCBI Taxonomy" id="1415580"/>
    <lineage>
        <taxon>Eukaryota</taxon>
        <taxon>Metazoa</taxon>
        <taxon>Chordata</taxon>
        <taxon>Craniata</taxon>
        <taxon>Vertebrata</taxon>
        <taxon>Euteleostomi</taxon>
        <taxon>Amphibia</taxon>
        <taxon>Gymnophiona</taxon>
        <taxon>Siphonopidae</taxon>
        <taxon>Microcaecilia</taxon>
    </lineage>
</organism>
<keyword evidence="5" id="KW-0963">Cytoplasm</keyword>
<dbReference type="InterPro" id="IPR025800">
    <property type="entry name" value="CaM-Lys-N-MeTrfase"/>
</dbReference>
<dbReference type="CDD" id="cd02440">
    <property type="entry name" value="AdoMet_MTases"/>
    <property type="match status" value="1"/>
</dbReference>
<keyword evidence="8" id="KW-0949">S-adenosyl-L-methionine</keyword>
<dbReference type="RefSeq" id="XP_030051665.1">
    <property type="nucleotide sequence ID" value="XM_030195805.1"/>
</dbReference>
<evidence type="ECO:0000256" key="6">
    <source>
        <dbReference type="ARBA" id="ARBA00022603"/>
    </source>
</evidence>
<evidence type="ECO:0000256" key="10">
    <source>
        <dbReference type="ARBA" id="ARBA00051756"/>
    </source>
</evidence>
<dbReference type="CTD" id="79823"/>
<evidence type="ECO:0000256" key="2">
    <source>
        <dbReference type="ARBA" id="ARBA00004496"/>
    </source>
</evidence>
<evidence type="ECO:0000256" key="12">
    <source>
        <dbReference type="SAM" id="MobiDB-lite"/>
    </source>
</evidence>
<dbReference type="GO" id="GO:0005737">
    <property type="term" value="C:cytoplasm"/>
    <property type="evidence" value="ECO:0007669"/>
    <property type="project" value="UniProtKB-SubCell"/>
</dbReference>
<dbReference type="Proteomes" id="UP000515156">
    <property type="component" value="Chromosome 3"/>
</dbReference>
<protein>
    <recommendedName>
        <fullName evidence="4">Calmodulin-lysine N-methyltransferase</fullName>
        <ecNumber evidence="3">2.1.1.60</ecNumber>
    </recommendedName>
</protein>
<dbReference type="Pfam" id="PF10294">
    <property type="entry name" value="Methyltransf_16"/>
    <property type="match status" value="1"/>
</dbReference>
<evidence type="ECO:0000256" key="9">
    <source>
        <dbReference type="ARBA" id="ARBA00023242"/>
    </source>
</evidence>
<feature type="compositionally biased region" description="Basic and acidic residues" evidence="12">
    <location>
        <begin position="19"/>
        <end position="28"/>
    </location>
</feature>
<dbReference type="AlphaFoldDB" id="A0A6P7XLW7"/>
<evidence type="ECO:0000256" key="7">
    <source>
        <dbReference type="ARBA" id="ARBA00022679"/>
    </source>
</evidence>
<comment type="catalytic activity">
    <reaction evidence="10">
        <text>[calmodulin]-L-lysine + S-adenosyl-L-methionine = [calmodulin]-N(6)-methyl-L-lysine + S-adenosyl-L-homocysteine + H(+)</text>
        <dbReference type="Rhea" id="RHEA:21556"/>
        <dbReference type="Rhea" id="RHEA-COMP:11360"/>
        <dbReference type="Rhea" id="RHEA-COMP:11361"/>
        <dbReference type="ChEBI" id="CHEBI:15378"/>
        <dbReference type="ChEBI" id="CHEBI:29969"/>
        <dbReference type="ChEBI" id="CHEBI:57856"/>
        <dbReference type="ChEBI" id="CHEBI:59789"/>
        <dbReference type="ChEBI" id="CHEBI:61929"/>
        <dbReference type="EC" id="2.1.1.60"/>
    </reaction>
</comment>
<evidence type="ECO:0000313" key="14">
    <source>
        <dbReference type="RefSeq" id="XP_030051665.1"/>
    </source>
</evidence>
<evidence type="ECO:0000256" key="8">
    <source>
        <dbReference type="ARBA" id="ARBA00022691"/>
    </source>
</evidence>
<dbReference type="Gene3D" id="3.40.50.150">
    <property type="entry name" value="Vaccinia Virus protein VP39"/>
    <property type="match status" value="1"/>
</dbReference>
<dbReference type="GO" id="GO:0018025">
    <property type="term" value="F:calmodulin-lysine N-methyltransferase activity"/>
    <property type="evidence" value="ECO:0007669"/>
    <property type="project" value="UniProtKB-EC"/>
</dbReference>
<dbReference type="KEGG" id="muo:115465372"/>
<accession>A0A6P7XLW7</accession>
<comment type="subcellular location">
    <subcellularLocation>
        <location evidence="2">Cytoplasm</location>
    </subcellularLocation>
    <subcellularLocation>
        <location evidence="1">Nucleus</location>
    </subcellularLocation>
</comment>
<name>A0A6P7XLW7_9AMPH</name>
<dbReference type="InterPro" id="IPR019410">
    <property type="entry name" value="Methyltransf_16"/>
</dbReference>
<dbReference type="PANTHER" id="PTHR13539">
    <property type="entry name" value="CALMODULIN-LYSINE N-METHYLTRANSFERASE"/>
    <property type="match status" value="1"/>
</dbReference>
<dbReference type="EC" id="2.1.1.60" evidence="3"/>
<evidence type="ECO:0000256" key="4">
    <source>
        <dbReference type="ARBA" id="ARBA00020594"/>
    </source>
</evidence>
<dbReference type="PANTHER" id="PTHR13539:SF3">
    <property type="entry name" value="CALMODULIN-LYSINE N-METHYLTRANSFERASE"/>
    <property type="match status" value="1"/>
</dbReference>
<keyword evidence="13" id="KW-1185">Reference proteome</keyword>
<keyword evidence="6" id="KW-0489">Methyltransferase</keyword>
<dbReference type="PROSITE" id="PS51610">
    <property type="entry name" value="SAM_CLNMT"/>
    <property type="match status" value="1"/>
</dbReference>
<dbReference type="SUPFAM" id="SSF53335">
    <property type="entry name" value="S-adenosyl-L-methionine-dependent methyltransferases"/>
    <property type="match status" value="1"/>
</dbReference>
<evidence type="ECO:0000256" key="3">
    <source>
        <dbReference type="ARBA" id="ARBA00011914"/>
    </source>
</evidence>
<keyword evidence="9" id="KW-0539">Nucleus</keyword>
<evidence type="ECO:0000256" key="1">
    <source>
        <dbReference type="ARBA" id="ARBA00004123"/>
    </source>
</evidence>
<dbReference type="FunFam" id="3.40.50.150:FF:000140">
    <property type="entry name" value="Calmodulin-lysine N-methyltransferase"/>
    <property type="match status" value="1"/>
</dbReference>
<sequence length="326" mass="37192">MDGRPEVVGEEGTGPVHGRQQESGDQDRLVVAGRKVNAARARWKLLGQVLRQNRLDDDNLHQVSVRRFKSFYLFSFSEVKEERTEESPGSARWFQCTSTFYPEHSLLLRHNAEPLNVEDILTSFDNTGNVCVWPSEEVLAYYCLKHNEMFRDLAVCELGGGMTCLAGLMVAVSADVKEVLLTDGNEKAIKNVNDIITRNSRRFKAKSIASCVLRWDNETDVSQLEGHFDIVMCADCLFLDQYRASLVDAIKRLLQPRGKAMVFAPLRGNTLNLFCTLAEKAGFTIQRYENYDEHISNSHFKLKTEEKEIYDENLHYPLFLVLTKND</sequence>
<feature type="region of interest" description="Disordered" evidence="12">
    <location>
        <begin position="1"/>
        <end position="28"/>
    </location>
</feature>
<dbReference type="InterPro" id="IPR029063">
    <property type="entry name" value="SAM-dependent_MTases_sf"/>
</dbReference>
<dbReference type="GO" id="GO:0005634">
    <property type="term" value="C:nucleus"/>
    <property type="evidence" value="ECO:0007669"/>
    <property type="project" value="UniProtKB-SubCell"/>
</dbReference>
<keyword evidence="7" id="KW-0808">Transferase</keyword>
<dbReference type="GO" id="GO:0032259">
    <property type="term" value="P:methylation"/>
    <property type="evidence" value="ECO:0007669"/>
    <property type="project" value="UniProtKB-KW"/>
</dbReference>
<evidence type="ECO:0000256" key="5">
    <source>
        <dbReference type="ARBA" id="ARBA00022490"/>
    </source>
</evidence>
<dbReference type="OrthoDB" id="413520at2759"/>
<dbReference type="InParanoid" id="A0A6P7XLW7"/>
<evidence type="ECO:0000256" key="11">
    <source>
        <dbReference type="ARBA" id="ARBA00055351"/>
    </source>
</evidence>
<evidence type="ECO:0000313" key="13">
    <source>
        <dbReference type="Proteomes" id="UP000515156"/>
    </source>
</evidence>
<comment type="function">
    <text evidence="11">Catalyzes the trimethylation of 'Lys-116' in calmodulin.</text>
</comment>
<proteinExistence type="predicted"/>
<dbReference type="FunCoup" id="A0A6P7XLW7">
    <property type="interactions" value="2055"/>
</dbReference>
<gene>
    <name evidence="14" type="primary">CAMKMT</name>
</gene>
<dbReference type="GeneID" id="115465372"/>
<reference evidence="14" key="1">
    <citation type="submission" date="2025-08" db="UniProtKB">
        <authorList>
            <consortium name="RefSeq"/>
        </authorList>
    </citation>
    <scope>IDENTIFICATION</scope>
</reference>